<evidence type="ECO:0000259" key="2">
    <source>
        <dbReference type="PROSITE" id="PS50086"/>
    </source>
</evidence>
<reference evidence="3" key="1">
    <citation type="submission" date="2021-05" db="EMBL/GenBank/DDBJ databases">
        <title>The genome of the haptophyte Pavlova lutheri (Diacronema luteri, Pavlovales) - a model for lipid biosynthesis in eukaryotic algae.</title>
        <authorList>
            <person name="Hulatt C.J."/>
            <person name="Posewitz M.C."/>
        </authorList>
    </citation>
    <scope>NUCLEOTIDE SEQUENCE</scope>
    <source>
        <strain evidence="3">NIVA-4/92</strain>
    </source>
</reference>
<evidence type="ECO:0000313" key="4">
    <source>
        <dbReference type="Proteomes" id="UP000751190"/>
    </source>
</evidence>
<feature type="region of interest" description="Disordered" evidence="1">
    <location>
        <begin position="131"/>
        <end position="158"/>
    </location>
</feature>
<gene>
    <name evidence="3" type="ORF">KFE25_010571</name>
</gene>
<dbReference type="OrthoDB" id="10249775at2759"/>
<feature type="compositionally biased region" description="Low complexity" evidence="1">
    <location>
        <begin position="66"/>
        <end position="78"/>
    </location>
</feature>
<dbReference type="PANTHER" id="PTHR16110">
    <property type="entry name" value="TBC1 DOMAIN FAMILY MEMBER 19"/>
    <property type="match status" value="1"/>
</dbReference>
<dbReference type="PANTHER" id="PTHR16110:SF1">
    <property type="entry name" value="TBC1 DOMAIN FAMILY MEMBER 19"/>
    <property type="match status" value="1"/>
</dbReference>
<accession>A0A8J5XBY8</accession>
<feature type="region of interest" description="Disordered" evidence="1">
    <location>
        <begin position="56"/>
        <end position="86"/>
    </location>
</feature>
<feature type="domain" description="Rab-GAP TBC" evidence="2">
    <location>
        <begin position="256"/>
        <end position="494"/>
    </location>
</feature>
<sequence length="551" mass="58935">MEPDLVLGLLKRAAREEAMKPAYRASDVAVAIEHVLDGRGLGREVRVALDADAASRAGRGAGGSRAGRAAGAAGARARPGPPLPADAASADQLDVVRRLQAEWAEHLLARLRHISCALDRPFMWLSTDGLAGARPPSPTDAPPTAPDAPPAAAPAGGALHPYDPYELLERVCALEHPNQSARYTGVRSAGLVPLQLRTPQLHELRAALPELSRAAERHLGADEQLRAWFVDERQRAGEHALRAGQPAELRRYARTGVPANLRKAVWARALAVAPTPRDAARNAAHYVRLVGEIDRVSLLTDAAVRADVRLALDDEAFFVFAEVLEEATLALTRDPWLCAHATFGGGLPLRASDAPPVAAAAVGADVDGADGARARKRVAFPPSGLVPFRGLASLACPLCYVSDVPAELYALSRALWARYWSGLHALSARRGCLLHVLKTFEVLVLEAEPALSHHLAQLGAHPTLLAYNWLVFAFVGYLEVGQVLLLWDRVIGYDTVDVLAVAAVAIFRFRRDALLAAASEQEVADALDDVSNVLIVPLMQDLLALRPTGRA</sequence>
<evidence type="ECO:0000256" key="1">
    <source>
        <dbReference type="SAM" id="MobiDB-lite"/>
    </source>
</evidence>
<dbReference type="InterPro" id="IPR035969">
    <property type="entry name" value="Rab-GAP_TBC_sf"/>
</dbReference>
<name>A0A8J5XBY8_DIALT</name>
<dbReference type="InterPro" id="IPR000195">
    <property type="entry name" value="Rab-GAP-TBC_dom"/>
</dbReference>
<comment type="caution">
    <text evidence="3">The sequence shown here is derived from an EMBL/GenBank/DDBJ whole genome shotgun (WGS) entry which is preliminary data.</text>
</comment>
<dbReference type="PROSITE" id="PS50086">
    <property type="entry name" value="TBC_RABGAP"/>
    <property type="match status" value="1"/>
</dbReference>
<protein>
    <recommendedName>
        <fullName evidence="2">Rab-GAP TBC domain-containing protein</fullName>
    </recommendedName>
</protein>
<dbReference type="AlphaFoldDB" id="A0A8J5XBY8"/>
<dbReference type="Gene3D" id="1.10.472.80">
    <property type="entry name" value="Ypt/Rab-GAP domain of gyp1p, domain 3"/>
    <property type="match status" value="1"/>
</dbReference>
<dbReference type="Pfam" id="PF00566">
    <property type="entry name" value="RabGAP-TBC"/>
    <property type="match status" value="1"/>
</dbReference>
<keyword evidence="4" id="KW-1185">Reference proteome</keyword>
<dbReference type="EMBL" id="JAGTXO010000026">
    <property type="protein sequence ID" value="KAG8461384.1"/>
    <property type="molecule type" value="Genomic_DNA"/>
</dbReference>
<evidence type="ECO:0000313" key="3">
    <source>
        <dbReference type="EMBL" id="KAG8461384.1"/>
    </source>
</evidence>
<dbReference type="OMA" id="VFKWIMR"/>
<organism evidence="3 4">
    <name type="scientific">Diacronema lutheri</name>
    <name type="common">Unicellular marine alga</name>
    <name type="synonym">Monochrysis lutheri</name>
    <dbReference type="NCBI Taxonomy" id="2081491"/>
    <lineage>
        <taxon>Eukaryota</taxon>
        <taxon>Haptista</taxon>
        <taxon>Haptophyta</taxon>
        <taxon>Pavlovophyceae</taxon>
        <taxon>Pavlovales</taxon>
        <taxon>Pavlovaceae</taxon>
        <taxon>Diacronema</taxon>
    </lineage>
</organism>
<dbReference type="Proteomes" id="UP000751190">
    <property type="component" value="Unassembled WGS sequence"/>
</dbReference>
<feature type="compositionally biased region" description="Pro residues" evidence="1">
    <location>
        <begin position="135"/>
        <end position="152"/>
    </location>
</feature>
<proteinExistence type="predicted"/>
<dbReference type="InterPro" id="IPR042507">
    <property type="entry name" value="TBC1D19"/>
</dbReference>
<dbReference type="SUPFAM" id="SSF47923">
    <property type="entry name" value="Ypt/Rab-GAP domain of gyp1p"/>
    <property type="match status" value="1"/>
</dbReference>